<evidence type="ECO:0000313" key="1">
    <source>
        <dbReference type="EMBL" id="MDC9623578.1"/>
    </source>
</evidence>
<dbReference type="EMBL" id="JAQRFO010000057">
    <property type="protein sequence ID" value="MDC9623578.1"/>
    <property type="molecule type" value="Genomic_DNA"/>
</dbReference>
<accession>A0ABT5M9C8</accession>
<keyword evidence="2" id="KW-1185">Reference proteome</keyword>
<sequence>MKILAPATQAVTMSSVEIAELVNKRHDNVKRTIEILTKKGVITSPQIEEKPTTGRPVTYYLFKGELGKRDSIIVVAQLSPEFTARLVDRWKELEEGKTLPQLSEMEMIAAIASNAARNDKRISVVEQKMDQMEQGTIPVGYQGYSYLQATYGLSNAKSKQLVMAWSVPHKKVPHVAPGGQVTQMSVVYEESFEKALHQMMKEAEQRGSQWSHPKMGRFSITGWKVAA</sequence>
<gene>
    <name evidence="1" type="ORF">PSI22_18515</name>
</gene>
<name>A0ABT5M9C8_9GAMM</name>
<dbReference type="RefSeq" id="WP_273581005.1">
    <property type="nucleotide sequence ID" value="NZ_JAQRFO010000057.1"/>
</dbReference>
<comment type="caution">
    <text evidence="1">The sequence shown here is derived from an EMBL/GenBank/DDBJ whole genome shotgun (WGS) entry which is preliminary data.</text>
</comment>
<dbReference type="Proteomes" id="UP001214757">
    <property type="component" value="Unassembled WGS sequence"/>
</dbReference>
<dbReference type="InterPro" id="IPR014054">
    <property type="entry name" value="Phage_regulatory_Rha"/>
</dbReference>
<dbReference type="Pfam" id="PF09669">
    <property type="entry name" value="Phage_pRha"/>
    <property type="match status" value="1"/>
</dbReference>
<organism evidence="1 2">
    <name type="scientific">Xenorhabdus aichiensis</name>
    <dbReference type="NCBI Taxonomy" id="3025874"/>
    <lineage>
        <taxon>Bacteria</taxon>
        <taxon>Pseudomonadati</taxon>
        <taxon>Pseudomonadota</taxon>
        <taxon>Gammaproteobacteria</taxon>
        <taxon>Enterobacterales</taxon>
        <taxon>Morganellaceae</taxon>
        <taxon>Xenorhabdus</taxon>
    </lineage>
</organism>
<evidence type="ECO:0000313" key="2">
    <source>
        <dbReference type="Proteomes" id="UP001214757"/>
    </source>
</evidence>
<proteinExistence type="predicted"/>
<reference evidence="1 2" key="1">
    <citation type="submission" date="2023-02" db="EMBL/GenBank/DDBJ databases">
        <title>Entomopathogenic bacteria.</title>
        <authorList>
            <person name="Machado R.A."/>
        </authorList>
    </citation>
    <scope>NUCLEOTIDE SEQUENCE [LARGE SCALE GENOMIC DNA]</scope>
    <source>
        <strain evidence="1 2">XENO-7</strain>
    </source>
</reference>
<protein>
    <submittedName>
        <fullName evidence="1">Rha family transcriptional regulator</fullName>
    </submittedName>
</protein>